<dbReference type="GO" id="GO:0005524">
    <property type="term" value="F:ATP binding"/>
    <property type="evidence" value="ECO:0007669"/>
    <property type="project" value="UniProtKB-KW"/>
</dbReference>
<keyword evidence="2 8" id="KW-0436">Ligase</keyword>
<protein>
    <submittedName>
        <fullName evidence="8">Dihydrofolate synthase @ Folylpolyglutamate synthase</fullName>
        <ecNumber evidence="8">6.3.2.12</ecNumber>
        <ecNumber evidence="8">6.3.2.17</ecNumber>
    </submittedName>
</protein>
<evidence type="ECO:0000256" key="1">
    <source>
        <dbReference type="ARBA" id="ARBA00008276"/>
    </source>
</evidence>
<keyword evidence="6" id="KW-0460">Magnesium</keyword>
<dbReference type="SUPFAM" id="SSF53244">
    <property type="entry name" value="MurD-like peptide ligases, peptide-binding domain"/>
    <property type="match status" value="1"/>
</dbReference>
<dbReference type="Gene3D" id="3.90.190.20">
    <property type="entry name" value="Mur ligase, C-terminal domain"/>
    <property type="match status" value="1"/>
</dbReference>
<dbReference type="EMBL" id="CZRL01000104">
    <property type="protein sequence ID" value="CUS54248.1"/>
    <property type="molecule type" value="Genomic_DNA"/>
</dbReference>
<dbReference type="SUPFAM" id="SSF53623">
    <property type="entry name" value="MurD-like peptide ligases, catalytic domain"/>
    <property type="match status" value="1"/>
</dbReference>
<dbReference type="EC" id="6.3.2.12" evidence="8"/>
<dbReference type="AlphaFoldDB" id="A0A160TT66"/>
<sequence>MSAGYRVGAYTSPHLVAYGERIQVNQCLAGDDELVAAFSAVDQARQGIPLTYFEFGTLAALYIFSSNKLDVILLEVGLGGRLDAVNAITSNLSCITPVSLDHETWLGRSCEQIGFEKAGVLRFGGKAVLNDHNVPTSIVDRAVRLKCKIKRIGIDYSYTVSDGLLDWNPDPSRWGAARAYADLQVPGSGDDAVLHNAAGAVAIVESMNADLLVHKNAVRKGLANTELFGRVQVLQGGIERLFDVAHNPAAIANLASFIDKRRPVRRNLAVFSMLKDKDLAEVVRLMGSRIASWHLTQLDASRAAPLQDLADVVSDHSNSEIKTWPNPLHAYKMAMQLARPGDRVVVFGSFYLVGAILKSVLEDPLQA</sequence>
<keyword evidence="3" id="KW-0479">Metal-binding</keyword>
<dbReference type="GO" id="GO:0004326">
    <property type="term" value="F:tetrahydrofolylpolyglutamate synthase activity"/>
    <property type="evidence" value="ECO:0007669"/>
    <property type="project" value="UniProtKB-EC"/>
</dbReference>
<dbReference type="InterPro" id="IPR001645">
    <property type="entry name" value="Folylpolyglutamate_synth"/>
</dbReference>
<evidence type="ECO:0000256" key="3">
    <source>
        <dbReference type="ARBA" id="ARBA00022723"/>
    </source>
</evidence>
<dbReference type="EC" id="6.3.2.17" evidence="8"/>
<evidence type="ECO:0000256" key="2">
    <source>
        <dbReference type="ARBA" id="ARBA00022598"/>
    </source>
</evidence>
<dbReference type="GO" id="GO:0005737">
    <property type="term" value="C:cytoplasm"/>
    <property type="evidence" value="ECO:0007669"/>
    <property type="project" value="TreeGrafter"/>
</dbReference>
<feature type="domain" description="Mur ligase C-terminal" evidence="7">
    <location>
        <begin position="229"/>
        <end position="350"/>
    </location>
</feature>
<dbReference type="PANTHER" id="PTHR11136">
    <property type="entry name" value="FOLYLPOLYGLUTAMATE SYNTHASE-RELATED"/>
    <property type="match status" value="1"/>
</dbReference>
<dbReference type="GO" id="GO:0008841">
    <property type="term" value="F:dihydrofolate synthase activity"/>
    <property type="evidence" value="ECO:0007669"/>
    <property type="project" value="UniProtKB-EC"/>
</dbReference>
<comment type="similarity">
    <text evidence="1">Belongs to the folylpolyglutamate synthase family.</text>
</comment>
<accession>A0A160TT66</accession>
<dbReference type="Gene3D" id="3.40.1190.10">
    <property type="entry name" value="Mur-like, catalytic domain"/>
    <property type="match status" value="1"/>
</dbReference>
<dbReference type="InterPro" id="IPR036565">
    <property type="entry name" value="Mur-like_cat_sf"/>
</dbReference>
<dbReference type="InterPro" id="IPR036615">
    <property type="entry name" value="Mur_ligase_C_dom_sf"/>
</dbReference>
<reference evidence="8" key="1">
    <citation type="submission" date="2015-10" db="EMBL/GenBank/DDBJ databases">
        <authorList>
            <person name="Gilbert D.G."/>
        </authorList>
    </citation>
    <scope>NUCLEOTIDE SEQUENCE</scope>
</reference>
<evidence type="ECO:0000259" key="7">
    <source>
        <dbReference type="Pfam" id="PF02875"/>
    </source>
</evidence>
<dbReference type="InterPro" id="IPR004101">
    <property type="entry name" value="Mur_ligase_C"/>
</dbReference>
<evidence type="ECO:0000256" key="6">
    <source>
        <dbReference type="ARBA" id="ARBA00022842"/>
    </source>
</evidence>
<dbReference type="NCBIfam" id="TIGR01499">
    <property type="entry name" value="folC"/>
    <property type="match status" value="1"/>
</dbReference>
<evidence type="ECO:0000256" key="5">
    <source>
        <dbReference type="ARBA" id="ARBA00022840"/>
    </source>
</evidence>
<proteinExistence type="inferred from homology"/>
<dbReference type="Pfam" id="PF02875">
    <property type="entry name" value="Mur_ligase_C"/>
    <property type="match status" value="1"/>
</dbReference>
<keyword evidence="4" id="KW-0547">Nucleotide-binding</keyword>
<organism evidence="8">
    <name type="scientific">hydrothermal vent metagenome</name>
    <dbReference type="NCBI Taxonomy" id="652676"/>
    <lineage>
        <taxon>unclassified sequences</taxon>
        <taxon>metagenomes</taxon>
        <taxon>ecological metagenomes</taxon>
    </lineage>
</organism>
<evidence type="ECO:0000256" key="4">
    <source>
        <dbReference type="ARBA" id="ARBA00022741"/>
    </source>
</evidence>
<name>A0A160TT66_9ZZZZ</name>
<dbReference type="GO" id="GO:0046872">
    <property type="term" value="F:metal ion binding"/>
    <property type="evidence" value="ECO:0007669"/>
    <property type="project" value="UniProtKB-KW"/>
</dbReference>
<gene>
    <name evidence="8" type="ORF">MGWOODY_XGa678</name>
</gene>
<evidence type="ECO:0000313" key="8">
    <source>
        <dbReference type="EMBL" id="CUS54248.1"/>
    </source>
</evidence>
<dbReference type="PANTHER" id="PTHR11136:SF0">
    <property type="entry name" value="DIHYDROFOLATE SYNTHETASE-RELATED"/>
    <property type="match status" value="1"/>
</dbReference>
<keyword evidence="5" id="KW-0067">ATP-binding</keyword>